<dbReference type="RefSeq" id="WP_136734387.1">
    <property type="nucleotide sequence ID" value="NZ_SWDB01000004.1"/>
</dbReference>
<keyword evidence="5" id="KW-1185">Reference proteome</keyword>
<dbReference type="SUPFAM" id="SSF47226">
    <property type="entry name" value="Histidine-containing phosphotransfer domain, HPT domain"/>
    <property type="match status" value="1"/>
</dbReference>
<evidence type="ECO:0000259" key="3">
    <source>
        <dbReference type="PROSITE" id="PS50894"/>
    </source>
</evidence>
<reference evidence="4 5" key="1">
    <citation type="submission" date="2019-04" db="EMBL/GenBank/DDBJ databases">
        <title>Thalassotalea guangxiensis sp. nov., isolated from sediment of the coastal wetland.</title>
        <authorList>
            <person name="Zheng S."/>
            <person name="Zhang D."/>
        </authorList>
    </citation>
    <scope>NUCLEOTIDE SEQUENCE [LARGE SCALE GENOMIC DNA]</scope>
    <source>
        <strain evidence="4 5">ZS-4</strain>
    </source>
</reference>
<dbReference type="Pfam" id="PF01627">
    <property type="entry name" value="Hpt"/>
    <property type="match status" value="1"/>
</dbReference>
<dbReference type="OrthoDB" id="6227564at2"/>
<dbReference type="InterPro" id="IPR036641">
    <property type="entry name" value="HPT_dom_sf"/>
</dbReference>
<feature type="modified residue" description="Phosphohistidine" evidence="2">
    <location>
        <position position="64"/>
    </location>
</feature>
<dbReference type="Gene3D" id="1.20.120.160">
    <property type="entry name" value="HPT domain"/>
    <property type="match status" value="1"/>
</dbReference>
<evidence type="ECO:0000313" key="5">
    <source>
        <dbReference type="Proteomes" id="UP000307999"/>
    </source>
</evidence>
<sequence>MNLQISHVMDILDKTLISQYRDVLGHEAFMQNVELYREQAVKYFQKLEQAIELQSYSLWQENCHILKSASGNTGLKEVYQLASDLEYSQADFDELSERLMELIVKNDQALKALEQWLE</sequence>
<dbReference type="InterPro" id="IPR008207">
    <property type="entry name" value="Sig_transdc_His_kin_Hpt_dom"/>
</dbReference>
<organism evidence="4 5">
    <name type="scientific">Thalassotalea mangrovi</name>
    <dbReference type="NCBI Taxonomy" id="2572245"/>
    <lineage>
        <taxon>Bacteria</taxon>
        <taxon>Pseudomonadati</taxon>
        <taxon>Pseudomonadota</taxon>
        <taxon>Gammaproteobacteria</taxon>
        <taxon>Alteromonadales</taxon>
        <taxon>Colwelliaceae</taxon>
        <taxon>Thalassotalea</taxon>
    </lineage>
</organism>
<evidence type="ECO:0000256" key="1">
    <source>
        <dbReference type="ARBA" id="ARBA00023012"/>
    </source>
</evidence>
<name>A0A4U1B8L8_9GAMM</name>
<keyword evidence="2" id="KW-0597">Phosphoprotein</keyword>
<keyword evidence="1" id="KW-0902">Two-component regulatory system</keyword>
<feature type="domain" description="HPt" evidence="3">
    <location>
        <begin position="25"/>
        <end position="116"/>
    </location>
</feature>
<dbReference type="PROSITE" id="PS50894">
    <property type="entry name" value="HPT"/>
    <property type="match status" value="1"/>
</dbReference>
<protein>
    <recommendedName>
        <fullName evidence="3">HPt domain-containing protein</fullName>
    </recommendedName>
</protein>
<comment type="caution">
    <text evidence="4">The sequence shown here is derived from an EMBL/GenBank/DDBJ whole genome shotgun (WGS) entry which is preliminary data.</text>
</comment>
<accession>A0A4U1B8L8</accession>
<dbReference type="Proteomes" id="UP000307999">
    <property type="component" value="Unassembled WGS sequence"/>
</dbReference>
<dbReference type="AlphaFoldDB" id="A0A4U1B8L8"/>
<gene>
    <name evidence="4" type="ORF">E8M12_01890</name>
</gene>
<evidence type="ECO:0000256" key="2">
    <source>
        <dbReference type="PROSITE-ProRule" id="PRU00110"/>
    </source>
</evidence>
<evidence type="ECO:0000313" key="4">
    <source>
        <dbReference type="EMBL" id="TKB47036.1"/>
    </source>
</evidence>
<dbReference type="GO" id="GO:0000160">
    <property type="term" value="P:phosphorelay signal transduction system"/>
    <property type="evidence" value="ECO:0007669"/>
    <property type="project" value="UniProtKB-KW"/>
</dbReference>
<proteinExistence type="predicted"/>
<dbReference type="GO" id="GO:0004672">
    <property type="term" value="F:protein kinase activity"/>
    <property type="evidence" value="ECO:0007669"/>
    <property type="project" value="UniProtKB-ARBA"/>
</dbReference>
<dbReference type="EMBL" id="SWDB01000004">
    <property type="protein sequence ID" value="TKB47036.1"/>
    <property type="molecule type" value="Genomic_DNA"/>
</dbReference>